<evidence type="ECO:0000259" key="7">
    <source>
        <dbReference type="Pfam" id="PF04932"/>
    </source>
</evidence>
<feature type="region of interest" description="Disordered" evidence="5">
    <location>
        <begin position="1"/>
        <end position="76"/>
    </location>
</feature>
<evidence type="ECO:0000256" key="4">
    <source>
        <dbReference type="ARBA" id="ARBA00023136"/>
    </source>
</evidence>
<name>A0A317ZPR5_9MICO</name>
<dbReference type="EMBL" id="QHLY01000013">
    <property type="protein sequence ID" value="PXA65716.1"/>
    <property type="molecule type" value="Genomic_DNA"/>
</dbReference>
<feature type="transmembrane region" description="Helical" evidence="6">
    <location>
        <begin position="471"/>
        <end position="493"/>
    </location>
</feature>
<evidence type="ECO:0000256" key="5">
    <source>
        <dbReference type="SAM" id="MobiDB-lite"/>
    </source>
</evidence>
<feature type="transmembrane region" description="Helical" evidence="6">
    <location>
        <begin position="207"/>
        <end position="229"/>
    </location>
</feature>
<keyword evidence="3 6" id="KW-1133">Transmembrane helix</keyword>
<evidence type="ECO:0000256" key="3">
    <source>
        <dbReference type="ARBA" id="ARBA00022989"/>
    </source>
</evidence>
<feature type="transmembrane region" description="Helical" evidence="6">
    <location>
        <begin position="335"/>
        <end position="355"/>
    </location>
</feature>
<evidence type="ECO:0000313" key="8">
    <source>
        <dbReference type="EMBL" id="PXA65716.1"/>
    </source>
</evidence>
<reference evidence="8 9" key="1">
    <citation type="submission" date="2018-05" db="EMBL/GenBank/DDBJ databases">
        <title>Genetic diversity of glacier-inhabiting Cryobacterium bacteria in China and description of Cryobacterium mengkeensis sp. nov. and Arthrobacter glacialis sp. nov.</title>
        <authorList>
            <person name="Liu Q."/>
            <person name="Xin Y.-H."/>
        </authorList>
    </citation>
    <scope>NUCLEOTIDE SEQUENCE [LARGE SCALE GENOMIC DNA]</scope>
    <source>
        <strain evidence="8 9">SK-1</strain>
    </source>
</reference>
<feature type="transmembrane region" description="Helical" evidence="6">
    <location>
        <begin position="310"/>
        <end position="328"/>
    </location>
</feature>
<evidence type="ECO:0000256" key="1">
    <source>
        <dbReference type="ARBA" id="ARBA00004141"/>
    </source>
</evidence>
<feature type="transmembrane region" description="Helical" evidence="6">
    <location>
        <begin position="145"/>
        <end position="165"/>
    </location>
</feature>
<sequence>MPGSHPPAGRLRGCGHPAATGGVSGQDADRHRRRRTRPPGSDPSDGTHQGGSRRGSGPRERESMTPGRPQAAPGPPPVFRIDAAGFLSICVFTLMLIPSNLTISAIGAVGTPALLLGLCALVWWTGAQMNRSTSTLTPPQPIRRAMLSFTIAVLTSYIAATVRPIDDFELNAADRGLLLIASWLGLVLLASDGLVGRRSLDTVLRRLVLAAGIAALIGILQFVTGAAIVDVIQIPGLTPNTSLTSIYDRNGFTRAAGTSSHPIEFGVVLAMVLPLALHFALTDRTRNAVARWLPVALIAVAVPITISRSALVGVAVALVVLIPTWSALRRRISYLVIAGVVLGIYVTIPGMLGTLTRLFTDVSTDGSARSRTDSYSLALEFIERNPLFGRGLSTFLPQYRILDNQYLGLLIEVGFVGTIALLTLFAVAIMSAWVSRRSSRDDTTRSLAQALIAMVAAGAVSFATFDSFGFPQASTLVFLGVGCIGALANTILLDRNDDGLVPPVRFTAAGPAAAGHRARAPEPMNPLIVRRNLRPTRRA</sequence>
<comment type="subcellular location">
    <subcellularLocation>
        <location evidence="1">Membrane</location>
        <topology evidence="1">Multi-pass membrane protein</topology>
    </subcellularLocation>
</comment>
<comment type="caution">
    <text evidence="8">The sequence shown here is derived from an EMBL/GenBank/DDBJ whole genome shotgun (WGS) entry which is preliminary data.</text>
</comment>
<feature type="transmembrane region" description="Helical" evidence="6">
    <location>
        <begin position="263"/>
        <end position="281"/>
    </location>
</feature>
<evidence type="ECO:0000256" key="2">
    <source>
        <dbReference type="ARBA" id="ARBA00022692"/>
    </source>
</evidence>
<organism evidence="8 9">
    <name type="scientific">Cryobacterium arcticum</name>
    <dbReference type="NCBI Taxonomy" id="670052"/>
    <lineage>
        <taxon>Bacteria</taxon>
        <taxon>Bacillati</taxon>
        <taxon>Actinomycetota</taxon>
        <taxon>Actinomycetes</taxon>
        <taxon>Micrococcales</taxon>
        <taxon>Microbacteriaceae</taxon>
        <taxon>Cryobacterium</taxon>
    </lineage>
</organism>
<keyword evidence="4 6" id="KW-0472">Membrane</keyword>
<dbReference type="OrthoDB" id="5243524at2"/>
<feature type="transmembrane region" description="Helical" evidence="6">
    <location>
        <begin position="406"/>
        <end position="434"/>
    </location>
</feature>
<dbReference type="PANTHER" id="PTHR37422:SF13">
    <property type="entry name" value="LIPOPOLYSACCHARIDE BIOSYNTHESIS PROTEIN PA4999-RELATED"/>
    <property type="match status" value="1"/>
</dbReference>
<dbReference type="Pfam" id="PF04932">
    <property type="entry name" value="Wzy_C"/>
    <property type="match status" value="1"/>
</dbReference>
<feature type="transmembrane region" description="Helical" evidence="6">
    <location>
        <begin position="103"/>
        <end position="124"/>
    </location>
</feature>
<dbReference type="GO" id="GO:0016020">
    <property type="term" value="C:membrane"/>
    <property type="evidence" value="ECO:0007669"/>
    <property type="project" value="UniProtKB-SubCell"/>
</dbReference>
<evidence type="ECO:0000313" key="9">
    <source>
        <dbReference type="Proteomes" id="UP000246722"/>
    </source>
</evidence>
<dbReference type="InterPro" id="IPR051533">
    <property type="entry name" value="WaaL-like"/>
</dbReference>
<gene>
    <name evidence="8" type="ORF">CTB96_19805</name>
</gene>
<dbReference type="InterPro" id="IPR007016">
    <property type="entry name" value="O-antigen_ligase-rel_domated"/>
</dbReference>
<feature type="transmembrane region" description="Helical" evidence="6">
    <location>
        <begin position="288"/>
        <end position="304"/>
    </location>
</feature>
<keyword evidence="2 6" id="KW-0812">Transmembrane</keyword>
<feature type="domain" description="O-antigen ligase-related" evidence="7">
    <location>
        <begin position="295"/>
        <end position="422"/>
    </location>
</feature>
<proteinExistence type="predicted"/>
<accession>A0A317ZPR5</accession>
<feature type="transmembrane region" description="Helical" evidence="6">
    <location>
        <begin position="177"/>
        <end position="195"/>
    </location>
</feature>
<dbReference type="PANTHER" id="PTHR37422">
    <property type="entry name" value="TEICHURONIC ACID BIOSYNTHESIS PROTEIN TUAE"/>
    <property type="match status" value="1"/>
</dbReference>
<keyword evidence="9" id="KW-1185">Reference proteome</keyword>
<dbReference type="AlphaFoldDB" id="A0A317ZPR5"/>
<feature type="transmembrane region" description="Helical" evidence="6">
    <location>
        <begin position="446"/>
        <end position="465"/>
    </location>
</feature>
<dbReference type="Proteomes" id="UP000246722">
    <property type="component" value="Unassembled WGS sequence"/>
</dbReference>
<evidence type="ECO:0000256" key="6">
    <source>
        <dbReference type="SAM" id="Phobius"/>
    </source>
</evidence>
<protein>
    <recommendedName>
        <fullName evidence="7">O-antigen ligase-related domain-containing protein</fullName>
    </recommendedName>
</protein>